<keyword evidence="2" id="KW-1185">Reference proteome</keyword>
<dbReference type="Proteomes" id="UP001055439">
    <property type="component" value="Chromosome 10"/>
</dbReference>
<evidence type="ECO:0000313" key="1">
    <source>
        <dbReference type="EMBL" id="URD79299.1"/>
    </source>
</evidence>
<evidence type="ECO:0000313" key="2">
    <source>
        <dbReference type="Proteomes" id="UP001055439"/>
    </source>
</evidence>
<sequence length="108" mass="11867">MLLWISKIGRFLLDADSEMVAFMHLVAFTETCMFHTNFSRQTESCDAKCGLLSLSLALELSVHCGIGLTWRVQAKRESASPNFSGSNDLKQPFPPAFAAQLSSRAQPG</sequence>
<proteinExistence type="predicted"/>
<dbReference type="OrthoDB" id="639767at2759"/>
<gene>
    <name evidence="1" type="ORF">MUK42_18808</name>
</gene>
<accession>A0A9E7EKV1</accession>
<reference evidence="1" key="1">
    <citation type="submission" date="2022-05" db="EMBL/GenBank/DDBJ databases">
        <title>The Musa troglodytarum L. genome provides insights into the mechanism of non-climacteric behaviour and enrichment of carotenoids.</title>
        <authorList>
            <person name="Wang J."/>
        </authorList>
    </citation>
    <scope>NUCLEOTIDE SEQUENCE</scope>
    <source>
        <tissue evidence="1">Leaf</tissue>
    </source>
</reference>
<dbReference type="EMBL" id="CP097503">
    <property type="protein sequence ID" value="URD79299.1"/>
    <property type="molecule type" value="Genomic_DNA"/>
</dbReference>
<organism evidence="1 2">
    <name type="scientific">Musa troglodytarum</name>
    <name type="common">fe'i banana</name>
    <dbReference type="NCBI Taxonomy" id="320322"/>
    <lineage>
        <taxon>Eukaryota</taxon>
        <taxon>Viridiplantae</taxon>
        <taxon>Streptophyta</taxon>
        <taxon>Embryophyta</taxon>
        <taxon>Tracheophyta</taxon>
        <taxon>Spermatophyta</taxon>
        <taxon>Magnoliopsida</taxon>
        <taxon>Liliopsida</taxon>
        <taxon>Zingiberales</taxon>
        <taxon>Musaceae</taxon>
        <taxon>Musa</taxon>
    </lineage>
</organism>
<dbReference type="AlphaFoldDB" id="A0A9E7EKV1"/>
<name>A0A9E7EKV1_9LILI</name>
<protein>
    <submittedName>
        <fullName evidence="1">MYB family transcription factor</fullName>
    </submittedName>
</protein>